<dbReference type="Proteomes" id="UP001239167">
    <property type="component" value="Unassembled WGS sequence"/>
</dbReference>
<dbReference type="EMBL" id="JAUSUE010000011">
    <property type="protein sequence ID" value="MDQ0203979.1"/>
    <property type="molecule type" value="Genomic_DNA"/>
</dbReference>
<keyword evidence="5" id="KW-0413">Isomerase</keyword>
<evidence type="ECO:0000313" key="5">
    <source>
        <dbReference type="EMBL" id="MDQ0203979.1"/>
    </source>
</evidence>
<dbReference type="InterPro" id="IPR036390">
    <property type="entry name" value="WH_DNA-bd_sf"/>
</dbReference>
<dbReference type="PROSITE" id="PS50949">
    <property type="entry name" value="HTH_GNTR"/>
    <property type="match status" value="1"/>
</dbReference>
<protein>
    <submittedName>
        <fullName evidence="5">GntR family transcriptional repressor for pyruvate dehydrogenase complex</fullName>
    </submittedName>
</protein>
<accession>A0ABT9Y8B5</accession>
<dbReference type="PANTHER" id="PTHR43537:SF5">
    <property type="entry name" value="UXU OPERON TRANSCRIPTIONAL REGULATOR"/>
    <property type="match status" value="1"/>
</dbReference>
<keyword evidence="6" id="KW-1185">Reference proteome</keyword>
<dbReference type="SMART" id="SM00895">
    <property type="entry name" value="FCD"/>
    <property type="match status" value="1"/>
</dbReference>
<dbReference type="InterPro" id="IPR000524">
    <property type="entry name" value="Tscrpt_reg_HTH_GntR"/>
</dbReference>
<reference evidence="5 6" key="1">
    <citation type="submission" date="2023-07" db="EMBL/GenBank/DDBJ databases">
        <title>Genomic Encyclopedia of Type Strains, Phase IV (KMG-IV): sequencing the most valuable type-strain genomes for metagenomic binning, comparative biology and taxonomic classification.</title>
        <authorList>
            <person name="Goeker M."/>
        </authorList>
    </citation>
    <scope>NUCLEOTIDE SEQUENCE [LARGE SCALE GENOMIC DNA]</scope>
    <source>
        <strain evidence="5 6">DSM 16980</strain>
    </source>
</reference>
<dbReference type="Gene3D" id="1.10.10.10">
    <property type="entry name" value="Winged helix-like DNA-binding domain superfamily/Winged helix DNA-binding domain"/>
    <property type="match status" value="1"/>
</dbReference>
<evidence type="ECO:0000256" key="1">
    <source>
        <dbReference type="ARBA" id="ARBA00023015"/>
    </source>
</evidence>
<keyword evidence="3" id="KW-0804">Transcription</keyword>
<dbReference type="InterPro" id="IPR036388">
    <property type="entry name" value="WH-like_DNA-bd_sf"/>
</dbReference>
<dbReference type="Pfam" id="PF00392">
    <property type="entry name" value="GntR"/>
    <property type="match status" value="1"/>
</dbReference>
<dbReference type="PANTHER" id="PTHR43537">
    <property type="entry name" value="TRANSCRIPTIONAL REGULATOR, GNTR FAMILY"/>
    <property type="match status" value="1"/>
</dbReference>
<proteinExistence type="predicted"/>
<keyword evidence="1" id="KW-0805">Transcription regulation</keyword>
<evidence type="ECO:0000259" key="4">
    <source>
        <dbReference type="PROSITE" id="PS50949"/>
    </source>
</evidence>
<organism evidence="5 6">
    <name type="scientific">Pectinatus haikarae</name>
    <dbReference type="NCBI Taxonomy" id="349096"/>
    <lineage>
        <taxon>Bacteria</taxon>
        <taxon>Bacillati</taxon>
        <taxon>Bacillota</taxon>
        <taxon>Negativicutes</taxon>
        <taxon>Selenomonadales</taxon>
        <taxon>Selenomonadaceae</taxon>
        <taxon>Pectinatus</taxon>
    </lineage>
</organism>
<dbReference type="Pfam" id="PF07729">
    <property type="entry name" value="FCD"/>
    <property type="match status" value="1"/>
</dbReference>
<evidence type="ECO:0000313" key="6">
    <source>
        <dbReference type="Proteomes" id="UP001239167"/>
    </source>
</evidence>
<comment type="caution">
    <text evidence="5">The sequence shown here is derived from an EMBL/GenBank/DDBJ whole genome shotgun (WGS) entry which is preliminary data.</text>
</comment>
<gene>
    <name evidence="5" type="ORF">J2S01_001699</name>
</gene>
<dbReference type="SUPFAM" id="SSF46785">
    <property type="entry name" value="Winged helix' DNA-binding domain"/>
    <property type="match status" value="1"/>
</dbReference>
<sequence>MHIVKTNVTQQVFEYLKKNIESGTWPIGSKIPSENRLTELLAVSRSSIRLAIQQCIALEVLESQHGKGTFVKRNDISGIIGTVNTLNDADYDNICQVLQFREIIEKESAYLAANNAKMVNLKNLEECLEKMKKNINKSDEFVRQDMLFHKEICRASGNKILEMALSDVLERTAKNHKQLNDLFGYKDGVYFHTLLLEAIRCKDAKKAKHIMKAHIRQAIDNLKTD</sequence>
<feature type="domain" description="HTH gntR-type" evidence="4">
    <location>
        <begin position="6"/>
        <end position="74"/>
    </location>
</feature>
<keyword evidence="2" id="KW-0238">DNA-binding</keyword>
<evidence type="ECO:0000256" key="2">
    <source>
        <dbReference type="ARBA" id="ARBA00023125"/>
    </source>
</evidence>
<evidence type="ECO:0000256" key="3">
    <source>
        <dbReference type="ARBA" id="ARBA00023163"/>
    </source>
</evidence>
<dbReference type="SMART" id="SM00345">
    <property type="entry name" value="HTH_GNTR"/>
    <property type="match status" value="1"/>
</dbReference>
<dbReference type="InterPro" id="IPR011711">
    <property type="entry name" value="GntR_C"/>
</dbReference>
<dbReference type="CDD" id="cd07377">
    <property type="entry name" value="WHTH_GntR"/>
    <property type="match status" value="1"/>
</dbReference>
<name>A0ABT9Y8B5_9FIRM</name>
<dbReference type="InterPro" id="IPR008920">
    <property type="entry name" value="TF_FadR/GntR_C"/>
</dbReference>
<dbReference type="RefSeq" id="WP_196604252.1">
    <property type="nucleotide sequence ID" value="NZ_CP116940.1"/>
</dbReference>
<keyword evidence="5" id="KW-0670">Pyruvate</keyword>
<dbReference type="GO" id="GO:0016853">
    <property type="term" value="F:isomerase activity"/>
    <property type="evidence" value="ECO:0007669"/>
    <property type="project" value="UniProtKB-KW"/>
</dbReference>
<dbReference type="SUPFAM" id="SSF48008">
    <property type="entry name" value="GntR ligand-binding domain-like"/>
    <property type="match status" value="1"/>
</dbReference>
<dbReference type="Gene3D" id="1.20.120.530">
    <property type="entry name" value="GntR ligand-binding domain-like"/>
    <property type="match status" value="1"/>
</dbReference>